<sequence>MSSPRYVLAIDQGTTSTRAMLFDRDGRPVATDQLEHRQVLPRPGWVEHDPMEIWRTTRQVVAGVLAAADTSAAHLAAVGVTNQRETTVVWDRRTGEPVCNALVWQDTRTRSMVEELAAEPGPDGEPLGEDRFREVTGLPLATYFSGPKLRWVLQHVEGARERAEAGDLLFGTVDTWLVWNLTGGVDGGVHVTDVTNASRTLLMDLRTLAWDADTCAALGIPMAMLPQIRSSSEVYGHAHEHTVLAGVPIAGALGDQHAATLGQACLEPGTAKNTYGTGNFLLLNTGSQPVRSQHGLLTTLCWKLGEADPVYALEGSIAVTGSLVQWLRDNLGLISSSDDVETLAATVDDNGGAYFVPAFSGLFAPHWRADARGALVGLTRYVDKGHIARAVLEATAFQTREVVDAMLADAAALELDVTELRVDGGMTVNDMLMQFQADVLDVPVVVPEVSETTALGAAYAAGLAVGFWRDTAELAAHWHEARRWEPQMDPAVRDRHVRTWAKAVQRTLDWVEDESV</sequence>
<feature type="domain" description="Carbohydrate kinase FGGY N-terminal" evidence="12">
    <location>
        <begin position="6"/>
        <end position="262"/>
    </location>
</feature>
<dbReference type="SUPFAM" id="SSF53067">
    <property type="entry name" value="Actin-like ATPase domain"/>
    <property type="match status" value="2"/>
</dbReference>
<feature type="binding site" evidence="10">
    <location>
        <position position="425"/>
    </location>
    <ligand>
        <name>ADP</name>
        <dbReference type="ChEBI" id="CHEBI:456216"/>
    </ligand>
</feature>
<dbReference type="InterPro" id="IPR005999">
    <property type="entry name" value="Glycerol_kin"/>
</dbReference>
<dbReference type="GO" id="GO:0004370">
    <property type="term" value="F:glycerol kinase activity"/>
    <property type="evidence" value="ECO:0007669"/>
    <property type="project" value="UniProtKB-UniRule"/>
</dbReference>
<feature type="binding site" evidence="10">
    <location>
        <position position="321"/>
    </location>
    <ligand>
        <name>ADP</name>
        <dbReference type="ChEBI" id="CHEBI:456216"/>
    </ligand>
</feature>
<keyword evidence="5 10" id="KW-0418">Kinase</keyword>
<evidence type="ECO:0000256" key="5">
    <source>
        <dbReference type="ARBA" id="ARBA00022777"/>
    </source>
</evidence>
<feature type="binding site" evidence="10">
    <location>
        <position position="84"/>
    </location>
    <ligand>
        <name>sn-glycerol 3-phosphate</name>
        <dbReference type="ChEBI" id="CHEBI:57597"/>
    </ligand>
</feature>
<evidence type="ECO:0000256" key="4">
    <source>
        <dbReference type="ARBA" id="ARBA00022741"/>
    </source>
</evidence>
<dbReference type="AlphaFoldDB" id="A0A2I1PAT0"/>
<feature type="binding site" evidence="10">
    <location>
        <position position="14"/>
    </location>
    <ligand>
        <name>sn-glycerol 3-phosphate</name>
        <dbReference type="ChEBI" id="CHEBI:57597"/>
    </ligand>
</feature>
<keyword evidence="15" id="KW-1185">Reference proteome</keyword>
<feature type="binding site" evidence="10">
    <location>
        <position position="429"/>
    </location>
    <ligand>
        <name>ADP</name>
        <dbReference type="ChEBI" id="CHEBI:456216"/>
    </ligand>
</feature>
<dbReference type="FunFam" id="3.30.420.40:FF:000008">
    <property type="entry name" value="Glycerol kinase"/>
    <property type="match status" value="1"/>
</dbReference>
<feature type="binding site" evidence="10">
    <location>
        <position position="84"/>
    </location>
    <ligand>
        <name>glycerol</name>
        <dbReference type="ChEBI" id="CHEBI:17754"/>
    </ligand>
</feature>
<feature type="binding site" evidence="10">
    <location>
        <position position="15"/>
    </location>
    <ligand>
        <name>ATP</name>
        <dbReference type="ChEBI" id="CHEBI:30616"/>
    </ligand>
</feature>
<keyword evidence="6 10" id="KW-0319">Glycerol metabolism</keyword>
<proteinExistence type="inferred from homology"/>
<comment type="catalytic activity">
    <reaction evidence="8 10">
        <text>glycerol + ATP = sn-glycerol 3-phosphate + ADP + H(+)</text>
        <dbReference type="Rhea" id="RHEA:21644"/>
        <dbReference type="ChEBI" id="CHEBI:15378"/>
        <dbReference type="ChEBI" id="CHEBI:17754"/>
        <dbReference type="ChEBI" id="CHEBI:30616"/>
        <dbReference type="ChEBI" id="CHEBI:57597"/>
        <dbReference type="ChEBI" id="CHEBI:456216"/>
        <dbReference type="EC" id="2.7.1.30"/>
    </reaction>
</comment>
<feature type="binding site" evidence="10">
    <location>
        <position position="425"/>
    </location>
    <ligand>
        <name>ATP</name>
        <dbReference type="ChEBI" id="CHEBI:30616"/>
    </ligand>
</feature>
<feature type="domain" description="Carbohydrate kinase FGGY C-terminal" evidence="13">
    <location>
        <begin position="272"/>
        <end position="464"/>
    </location>
</feature>
<comment type="similarity">
    <text evidence="2 10 11">Belongs to the FGGY kinase family.</text>
</comment>
<dbReference type="GO" id="GO:0019563">
    <property type="term" value="P:glycerol catabolic process"/>
    <property type="evidence" value="ECO:0007669"/>
    <property type="project" value="UniProtKB-UniRule"/>
</dbReference>
<gene>
    <name evidence="10 14" type="primary">glpK</name>
    <name evidence="14" type="ORF">CYJ76_06655</name>
</gene>
<evidence type="ECO:0000256" key="3">
    <source>
        <dbReference type="ARBA" id="ARBA00022679"/>
    </source>
</evidence>
<evidence type="ECO:0000313" key="15">
    <source>
        <dbReference type="Proteomes" id="UP000234206"/>
    </source>
</evidence>
<feature type="binding site" evidence="10">
    <location>
        <position position="143"/>
    </location>
    <ligand>
        <name>glycerol</name>
        <dbReference type="ChEBI" id="CHEBI:17754"/>
    </ligand>
</feature>
<feature type="binding site" evidence="10">
    <location>
        <position position="256"/>
    </location>
    <ligand>
        <name>glycerol</name>
        <dbReference type="ChEBI" id="CHEBI:17754"/>
    </ligand>
</feature>
<reference evidence="14 15" key="1">
    <citation type="submission" date="2017-12" db="EMBL/GenBank/DDBJ databases">
        <title>Phylogenetic diversity of female urinary microbiome.</title>
        <authorList>
            <person name="Thomas-White K."/>
            <person name="Wolfe A.J."/>
        </authorList>
    </citation>
    <scope>NUCLEOTIDE SEQUENCE [LARGE SCALE GENOMIC DNA]</scope>
    <source>
        <strain evidence="14 15">UMB1298</strain>
    </source>
</reference>
<keyword evidence="7 10" id="KW-0067">ATP-binding</keyword>
<feature type="binding site" evidence="10">
    <location>
        <position position="277"/>
    </location>
    <ligand>
        <name>ATP</name>
        <dbReference type="ChEBI" id="CHEBI:30616"/>
    </ligand>
</feature>
<feature type="binding site" evidence="10">
    <location>
        <position position="255"/>
    </location>
    <ligand>
        <name>sn-glycerol 3-phosphate</name>
        <dbReference type="ChEBI" id="CHEBI:57597"/>
    </ligand>
</feature>
<evidence type="ECO:0000256" key="6">
    <source>
        <dbReference type="ARBA" id="ARBA00022798"/>
    </source>
</evidence>
<feature type="binding site" evidence="10">
    <location>
        <position position="14"/>
    </location>
    <ligand>
        <name>ADP</name>
        <dbReference type="ChEBI" id="CHEBI:456216"/>
    </ligand>
</feature>
<feature type="binding site" evidence="10">
    <location>
        <position position="325"/>
    </location>
    <ligand>
        <name>ATP</name>
        <dbReference type="ChEBI" id="CHEBI:30616"/>
    </ligand>
</feature>
<feature type="binding site" evidence="10">
    <location>
        <position position="143"/>
    </location>
    <ligand>
        <name>sn-glycerol 3-phosphate</name>
        <dbReference type="ChEBI" id="CHEBI:57597"/>
    </ligand>
</feature>
<evidence type="ECO:0000313" key="14">
    <source>
        <dbReference type="EMBL" id="PKZ41732.1"/>
    </source>
</evidence>
<dbReference type="CDD" id="cd07769">
    <property type="entry name" value="ASKHA_NBD_FGGY_GK"/>
    <property type="match status" value="1"/>
</dbReference>
<evidence type="ECO:0000256" key="8">
    <source>
        <dbReference type="ARBA" id="ARBA00052101"/>
    </source>
</evidence>
<comment type="caution">
    <text evidence="14">The sequence shown here is derived from an EMBL/GenBank/DDBJ whole genome shotgun (WGS) entry which is preliminary data.</text>
</comment>
<comment type="activity regulation">
    <text evidence="10">Inhibited by fructose 1,6-bisphosphate (FBP).</text>
</comment>
<dbReference type="UniPathway" id="UPA00618">
    <property type="reaction ID" value="UER00672"/>
</dbReference>
<feature type="binding site" evidence="10">
    <location>
        <position position="85"/>
    </location>
    <ligand>
        <name>glycerol</name>
        <dbReference type="ChEBI" id="CHEBI:17754"/>
    </ligand>
</feature>
<dbReference type="EMBL" id="PKIZ01000010">
    <property type="protein sequence ID" value="PKZ41732.1"/>
    <property type="molecule type" value="Genomic_DNA"/>
</dbReference>
<dbReference type="OrthoDB" id="9805576at2"/>
<evidence type="ECO:0000259" key="13">
    <source>
        <dbReference type="Pfam" id="PF02782"/>
    </source>
</evidence>
<dbReference type="PROSITE" id="PS00445">
    <property type="entry name" value="FGGY_KINASES_2"/>
    <property type="match status" value="1"/>
</dbReference>
<dbReference type="NCBIfam" id="TIGR01311">
    <property type="entry name" value="glycerol_kin"/>
    <property type="match status" value="1"/>
</dbReference>
<dbReference type="Pfam" id="PF02782">
    <property type="entry name" value="FGGY_C"/>
    <property type="match status" value="1"/>
</dbReference>
<keyword evidence="4 10" id="KW-0547">Nucleotide-binding</keyword>
<dbReference type="PANTHER" id="PTHR10196:SF69">
    <property type="entry name" value="GLYCEROL KINASE"/>
    <property type="match status" value="1"/>
</dbReference>
<protein>
    <recommendedName>
        <fullName evidence="10">Glycerol kinase</fullName>
        <ecNumber evidence="10">2.7.1.30</ecNumber>
    </recommendedName>
    <alternativeName>
        <fullName evidence="10">ATP:glycerol 3-phosphotransferase</fullName>
    </alternativeName>
    <alternativeName>
        <fullName evidence="10">Glycerokinase</fullName>
        <shortName evidence="10">GK</shortName>
    </alternativeName>
</protein>
<dbReference type="PANTHER" id="PTHR10196">
    <property type="entry name" value="SUGAR KINASE"/>
    <property type="match status" value="1"/>
</dbReference>
<dbReference type="RefSeq" id="WP_101849606.1">
    <property type="nucleotide sequence ID" value="NZ_PKIZ01000010.1"/>
</dbReference>
<feature type="binding site" evidence="10">
    <location>
        <position position="255"/>
    </location>
    <ligand>
        <name>glycerol</name>
        <dbReference type="ChEBI" id="CHEBI:17754"/>
    </ligand>
</feature>
<evidence type="ECO:0000256" key="9">
    <source>
        <dbReference type="ARBA" id="ARBA00054633"/>
    </source>
</evidence>
<dbReference type="GO" id="GO:0005829">
    <property type="term" value="C:cytosol"/>
    <property type="evidence" value="ECO:0007669"/>
    <property type="project" value="TreeGrafter"/>
</dbReference>
<evidence type="ECO:0000256" key="2">
    <source>
        <dbReference type="ARBA" id="ARBA00009156"/>
    </source>
</evidence>
<evidence type="ECO:0000259" key="12">
    <source>
        <dbReference type="Pfam" id="PF00370"/>
    </source>
</evidence>
<feature type="binding site" evidence="10">
    <location>
        <position position="14"/>
    </location>
    <ligand>
        <name>ATP</name>
        <dbReference type="ChEBI" id="CHEBI:30616"/>
    </ligand>
</feature>
<evidence type="ECO:0000256" key="7">
    <source>
        <dbReference type="ARBA" id="ARBA00022840"/>
    </source>
</evidence>
<feature type="binding site" evidence="10">
    <location>
        <position position="277"/>
    </location>
    <ligand>
        <name>ADP</name>
        <dbReference type="ChEBI" id="CHEBI:456216"/>
    </ligand>
</feature>
<evidence type="ECO:0000256" key="11">
    <source>
        <dbReference type="RuleBase" id="RU003733"/>
    </source>
</evidence>
<dbReference type="GO" id="GO:0006072">
    <property type="term" value="P:glycerol-3-phosphate metabolic process"/>
    <property type="evidence" value="ECO:0007669"/>
    <property type="project" value="InterPro"/>
</dbReference>
<dbReference type="Proteomes" id="UP000234206">
    <property type="component" value="Unassembled WGS sequence"/>
</dbReference>
<dbReference type="GO" id="GO:0005524">
    <property type="term" value="F:ATP binding"/>
    <property type="evidence" value="ECO:0007669"/>
    <property type="project" value="UniProtKB-UniRule"/>
</dbReference>
<evidence type="ECO:0000256" key="10">
    <source>
        <dbReference type="HAMAP-Rule" id="MF_00186"/>
    </source>
</evidence>
<dbReference type="Pfam" id="PF00370">
    <property type="entry name" value="FGGY_N"/>
    <property type="match status" value="1"/>
</dbReference>
<accession>A0A2I1PAT0</accession>
<feature type="binding site" evidence="10">
    <location>
        <position position="85"/>
    </location>
    <ligand>
        <name>sn-glycerol 3-phosphate</name>
        <dbReference type="ChEBI" id="CHEBI:57597"/>
    </ligand>
</feature>
<evidence type="ECO:0000256" key="1">
    <source>
        <dbReference type="ARBA" id="ARBA00005190"/>
    </source>
</evidence>
<comment type="function">
    <text evidence="9 10">Key enzyme in the regulation of glycerol uptake and metabolism. Catalyzes the phosphorylation of glycerol to yield sn-glycerol 3-phosphate.</text>
</comment>
<name>A0A2I1PAT0_9MICO</name>
<dbReference type="InterPro" id="IPR000577">
    <property type="entry name" value="Carb_kinase_FGGY"/>
</dbReference>
<comment type="pathway">
    <text evidence="1 10">Polyol metabolism; glycerol degradation via glycerol kinase pathway; sn-glycerol 3-phosphate from glycerol: step 1/1.</text>
</comment>
<dbReference type="PIRSF" id="PIRSF000538">
    <property type="entry name" value="GlpK"/>
    <property type="match status" value="1"/>
</dbReference>
<dbReference type="InterPro" id="IPR018484">
    <property type="entry name" value="FGGY_N"/>
</dbReference>
<dbReference type="Gene3D" id="3.30.420.40">
    <property type="match status" value="2"/>
</dbReference>
<dbReference type="InterPro" id="IPR018485">
    <property type="entry name" value="FGGY_C"/>
</dbReference>
<organism evidence="14 15">
    <name type="scientific">Kytococcus schroeteri</name>
    <dbReference type="NCBI Taxonomy" id="138300"/>
    <lineage>
        <taxon>Bacteria</taxon>
        <taxon>Bacillati</taxon>
        <taxon>Actinomycetota</taxon>
        <taxon>Actinomycetes</taxon>
        <taxon>Micrococcales</taxon>
        <taxon>Kytococcaceae</taxon>
        <taxon>Kytococcus</taxon>
    </lineage>
</organism>
<feature type="binding site" evidence="10">
    <location>
        <position position="16"/>
    </location>
    <ligand>
        <name>ATP</name>
        <dbReference type="ChEBI" id="CHEBI:30616"/>
    </ligand>
</feature>
<dbReference type="InterPro" id="IPR018483">
    <property type="entry name" value="Carb_kinase_FGGY_CS"/>
</dbReference>
<dbReference type="NCBIfam" id="NF000756">
    <property type="entry name" value="PRK00047.1"/>
    <property type="match status" value="1"/>
</dbReference>
<feature type="binding site" evidence="10">
    <location>
        <position position="321"/>
    </location>
    <ligand>
        <name>ATP</name>
        <dbReference type="ChEBI" id="CHEBI:30616"/>
    </ligand>
</feature>
<dbReference type="PROSITE" id="PS00933">
    <property type="entry name" value="FGGY_KINASES_1"/>
    <property type="match status" value="1"/>
</dbReference>
<dbReference type="FunFam" id="3.30.420.40:FF:000007">
    <property type="entry name" value="Glycerol kinase"/>
    <property type="match status" value="1"/>
</dbReference>
<dbReference type="InterPro" id="IPR043129">
    <property type="entry name" value="ATPase_NBD"/>
</dbReference>
<dbReference type="HAMAP" id="MF_00186">
    <property type="entry name" value="Glycerol_kin"/>
    <property type="match status" value="1"/>
</dbReference>
<keyword evidence="3 10" id="KW-0808">Transferase</keyword>
<feature type="binding site" evidence="10">
    <location>
        <position position="18"/>
    </location>
    <ligand>
        <name>ADP</name>
        <dbReference type="ChEBI" id="CHEBI:456216"/>
    </ligand>
</feature>
<dbReference type="EC" id="2.7.1.30" evidence="10"/>